<dbReference type="Gene3D" id="1.10.10.1940">
    <property type="match status" value="1"/>
</dbReference>
<feature type="region of interest" description="Disordered" evidence="1">
    <location>
        <begin position="38"/>
        <end position="61"/>
    </location>
</feature>
<evidence type="ECO:0000313" key="3">
    <source>
        <dbReference type="EMBL" id="CAD9157568.1"/>
    </source>
</evidence>
<reference evidence="3" key="1">
    <citation type="submission" date="2021-01" db="EMBL/GenBank/DDBJ databases">
        <authorList>
            <person name="Corre E."/>
            <person name="Pelletier E."/>
            <person name="Niang G."/>
            <person name="Scheremetjew M."/>
            <person name="Finn R."/>
            <person name="Kale V."/>
            <person name="Holt S."/>
            <person name="Cochrane G."/>
            <person name="Meng A."/>
            <person name="Brown T."/>
            <person name="Cohen L."/>
        </authorList>
    </citation>
    <scope>NUCLEOTIDE SEQUENCE</scope>
    <source>
        <strain evidence="3">OF101</strain>
    </source>
</reference>
<dbReference type="EMBL" id="HBGE01057908">
    <property type="protein sequence ID" value="CAD9157568.1"/>
    <property type="molecule type" value="Transcribed_RNA"/>
</dbReference>
<gene>
    <name evidence="3" type="ORF">ACAT0790_LOCUS34850</name>
</gene>
<evidence type="ECO:0000256" key="1">
    <source>
        <dbReference type="SAM" id="MobiDB-lite"/>
    </source>
</evidence>
<protein>
    <recommendedName>
        <fullName evidence="4">ShKT domain-containing protein</fullName>
    </recommendedName>
</protein>
<evidence type="ECO:0000256" key="2">
    <source>
        <dbReference type="SAM" id="SignalP"/>
    </source>
</evidence>
<sequence length="120" mass="12778">MARLTVAVLCVLCQVHLTGAVDVETECKAPKTIAAGAASMLQTERSPMKQADTQESSSQGCRDAMPAWVCGTWARKGYCTSPSFARMVLGRCTQTCARTLKVSCQSLTPAAPAPAGRFHR</sequence>
<organism evidence="3">
    <name type="scientific">Alexandrium catenella</name>
    <name type="common">Red tide dinoflagellate</name>
    <name type="synonym">Gonyaulax catenella</name>
    <dbReference type="NCBI Taxonomy" id="2925"/>
    <lineage>
        <taxon>Eukaryota</taxon>
        <taxon>Sar</taxon>
        <taxon>Alveolata</taxon>
        <taxon>Dinophyceae</taxon>
        <taxon>Gonyaulacales</taxon>
        <taxon>Pyrocystaceae</taxon>
        <taxon>Alexandrium</taxon>
    </lineage>
</organism>
<keyword evidence="2" id="KW-0732">Signal</keyword>
<feature type="compositionally biased region" description="Polar residues" evidence="1">
    <location>
        <begin position="40"/>
        <end position="60"/>
    </location>
</feature>
<dbReference type="AlphaFoldDB" id="A0A7S1R6R2"/>
<name>A0A7S1R6R2_ALECA</name>
<feature type="chain" id="PRO_5030951023" description="ShKT domain-containing protein" evidence="2">
    <location>
        <begin position="21"/>
        <end position="120"/>
    </location>
</feature>
<proteinExistence type="predicted"/>
<feature type="signal peptide" evidence="2">
    <location>
        <begin position="1"/>
        <end position="20"/>
    </location>
</feature>
<accession>A0A7S1R6R2</accession>
<evidence type="ECO:0008006" key="4">
    <source>
        <dbReference type="Google" id="ProtNLM"/>
    </source>
</evidence>